<proteinExistence type="predicted"/>
<gene>
    <name evidence="1" type="ORF">INT44_008114</name>
</gene>
<organism evidence="1 2">
    <name type="scientific">Umbelopsis vinacea</name>
    <dbReference type="NCBI Taxonomy" id="44442"/>
    <lineage>
        <taxon>Eukaryota</taxon>
        <taxon>Fungi</taxon>
        <taxon>Fungi incertae sedis</taxon>
        <taxon>Mucoromycota</taxon>
        <taxon>Mucoromycotina</taxon>
        <taxon>Umbelopsidomycetes</taxon>
        <taxon>Umbelopsidales</taxon>
        <taxon>Umbelopsidaceae</taxon>
        <taxon>Umbelopsis</taxon>
    </lineage>
</organism>
<dbReference type="Proteomes" id="UP000612746">
    <property type="component" value="Unassembled WGS sequence"/>
</dbReference>
<sequence length="232" mass="25980">MEDKVDLAITGAVSEGMEGIFHENEYASLRLTKLHEVLSAYELINQVLIVDSPKEAMSKFCTDLDMSTSHMAIESRPLATLQPDNFEVDTNCHANGVGECKTCGDCIMMEASGGVMEEDLAEKIHVATNLFQSATEMLEAKQFKLPNSNRNTFINSIGNIIDNGEEVSNRGVELRHCACEWRERNGWILMFDILAVMMEIIHAHKEVCEQLHLEQDGGIHVRTEDMVKIHLA</sequence>
<dbReference type="EMBL" id="JAEPRA010000012">
    <property type="protein sequence ID" value="KAG2177602.1"/>
    <property type="molecule type" value="Genomic_DNA"/>
</dbReference>
<dbReference type="AlphaFoldDB" id="A0A8H7PP17"/>
<name>A0A8H7PP17_9FUNG</name>
<accession>A0A8H7PP17</accession>
<reference evidence="1" key="1">
    <citation type="submission" date="2020-12" db="EMBL/GenBank/DDBJ databases">
        <title>Metabolic potential, ecology and presence of endohyphal bacteria is reflected in genomic diversity of Mucoromycotina.</title>
        <authorList>
            <person name="Muszewska A."/>
            <person name="Okrasinska A."/>
            <person name="Steczkiewicz K."/>
            <person name="Drgas O."/>
            <person name="Orlowska M."/>
            <person name="Perlinska-Lenart U."/>
            <person name="Aleksandrzak-Piekarczyk T."/>
            <person name="Szatraj K."/>
            <person name="Zielenkiewicz U."/>
            <person name="Pilsyk S."/>
            <person name="Malc E."/>
            <person name="Mieczkowski P."/>
            <person name="Kruszewska J.S."/>
            <person name="Biernat P."/>
            <person name="Pawlowska J."/>
        </authorList>
    </citation>
    <scope>NUCLEOTIDE SEQUENCE</scope>
    <source>
        <strain evidence="1">WA0000051536</strain>
    </source>
</reference>
<protein>
    <submittedName>
        <fullName evidence="1">Uncharacterized protein</fullName>
    </submittedName>
</protein>
<evidence type="ECO:0000313" key="1">
    <source>
        <dbReference type="EMBL" id="KAG2177602.1"/>
    </source>
</evidence>
<keyword evidence="2" id="KW-1185">Reference proteome</keyword>
<comment type="caution">
    <text evidence="1">The sequence shown here is derived from an EMBL/GenBank/DDBJ whole genome shotgun (WGS) entry which is preliminary data.</text>
</comment>
<evidence type="ECO:0000313" key="2">
    <source>
        <dbReference type="Proteomes" id="UP000612746"/>
    </source>
</evidence>